<reference evidence="3 4" key="1">
    <citation type="journal article" date="2014" name="Int. J. Syst. Evol. Microbiol.">
        <title>Solimonas terrae sp. nov., isolated from soil.</title>
        <authorList>
            <person name="Kim S.J."/>
            <person name="Moon J.Y."/>
            <person name="Weon H.Y."/>
            <person name="Ahn J.H."/>
            <person name="Chen W.M."/>
            <person name="Kwon S.W."/>
        </authorList>
    </citation>
    <scope>NUCLEOTIDE SEQUENCE [LARGE SCALE GENOMIC DNA]</scope>
    <source>
        <strain evidence="3 4">KIS83-12</strain>
    </source>
</reference>
<evidence type="ECO:0000256" key="2">
    <source>
        <dbReference type="SAM" id="SignalP"/>
    </source>
</evidence>
<feature type="chain" id="PRO_5026804913" evidence="2">
    <location>
        <begin position="23"/>
        <end position="240"/>
    </location>
</feature>
<feature type="coiled-coil region" evidence="1">
    <location>
        <begin position="36"/>
        <end position="63"/>
    </location>
</feature>
<evidence type="ECO:0000313" key="3">
    <source>
        <dbReference type="EMBL" id="NGY05908.1"/>
    </source>
</evidence>
<keyword evidence="4" id="KW-1185">Reference proteome</keyword>
<dbReference type="Proteomes" id="UP000472676">
    <property type="component" value="Unassembled WGS sequence"/>
</dbReference>
<dbReference type="InterPro" id="IPR025415">
    <property type="entry name" value="DUF4141"/>
</dbReference>
<gene>
    <name evidence="3" type="primary">trbJ</name>
    <name evidence="3" type="ORF">G7Y85_14130</name>
</gene>
<sequence>MKKAASVSVAIVLAVLSSAAQAQWAVIDAGNLAQNVLIAARTMEQINNQVLQLQNEAQMLVNDGRQLTSLDFNALSQLRATLATTDRLLAEAQGLAFNVSQLDTDYARLYPDAYGAGTSTRQMADDAHARWQNALDALHTSMRLQAQVVQNLPADEATLADLVNRSQSAVGQLQATQATNQLLALQAKQTIDAQQLRITQDRAAAAELARQAAAQARALEVRRRFLGDGTPYTPQAIAFY</sequence>
<comment type="caution">
    <text evidence="3">The sequence shown here is derived from an EMBL/GenBank/DDBJ whole genome shotgun (WGS) entry which is preliminary data.</text>
</comment>
<dbReference type="AlphaFoldDB" id="A0A6M2BTW3"/>
<feature type="signal peptide" evidence="2">
    <location>
        <begin position="1"/>
        <end position="22"/>
    </location>
</feature>
<dbReference type="InterPro" id="IPR014147">
    <property type="entry name" value="T4SS_TrbJ"/>
</dbReference>
<dbReference type="NCBIfam" id="TIGR02780">
    <property type="entry name" value="TrbJ_Ti"/>
    <property type="match status" value="1"/>
</dbReference>
<evidence type="ECO:0000256" key="1">
    <source>
        <dbReference type="SAM" id="Coils"/>
    </source>
</evidence>
<name>A0A6M2BTW3_9GAMM</name>
<keyword evidence="1" id="KW-0175">Coiled coil</keyword>
<dbReference type="NCBIfam" id="NF010448">
    <property type="entry name" value="PRK13874.1"/>
    <property type="match status" value="1"/>
</dbReference>
<dbReference type="EMBL" id="JAAMOW010000007">
    <property type="protein sequence ID" value="NGY05908.1"/>
    <property type="molecule type" value="Genomic_DNA"/>
</dbReference>
<evidence type="ECO:0000313" key="4">
    <source>
        <dbReference type="Proteomes" id="UP000472676"/>
    </source>
</evidence>
<dbReference type="RefSeq" id="WP_166258350.1">
    <property type="nucleotide sequence ID" value="NZ_JAAMOW010000007.1"/>
</dbReference>
<accession>A0A6M2BTW3</accession>
<dbReference type="Pfam" id="PF13605">
    <property type="entry name" value="DUF4141"/>
    <property type="match status" value="1"/>
</dbReference>
<keyword evidence="2" id="KW-0732">Signal</keyword>
<organism evidence="3 4">
    <name type="scientific">Solimonas terrae</name>
    <dbReference type="NCBI Taxonomy" id="1396819"/>
    <lineage>
        <taxon>Bacteria</taxon>
        <taxon>Pseudomonadati</taxon>
        <taxon>Pseudomonadota</taxon>
        <taxon>Gammaproteobacteria</taxon>
        <taxon>Nevskiales</taxon>
        <taxon>Nevskiaceae</taxon>
        <taxon>Solimonas</taxon>
    </lineage>
</organism>
<protein>
    <submittedName>
        <fullName evidence="3">P-type conjugative transfer protein TrbJ</fullName>
    </submittedName>
</protein>
<proteinExistence type="predicted"/>